<evidence type="ECO:0000313" key="1">
    <source>
        <dbReference type="EMBL" id="ATV30382.1"/>
    </source>
</evidence>
<evidence type="ECO:0000313" key="2">
    <source>
        <dbReference type="Proteomes" id="UP000230742"/>
    </source>
</evidence>
<accession>A0A2D3LID9</accession>
<proteinExistence type="predicted"/>
<dbReference type="Proteomes" id="UP000230742">
    <property type="component" value="Chromosome 1"/>
</dbReference>
<name>A0A2D3LID9_PREIN</name>
<dbReference type="AlphaFoldDB" id="A0A2D3LID9"/>
<protein>
    <submittedName>
        <fullName evidence="1">Uncharacterized protein</fullName>
    </submittedName>
</protein>
<organism evidence="1 2">
    <name type="scientific">Prevotella intermedia</name>
    <dbReference type="NCBI Taxonomy" id="28131"/>
    <lineage>
        <taxon>Bacteria</taxon>
        <taxon>Pseudomonadati</taxon>
        <taxon>Bacteroidota</taxon>
        <taxon>Bacteroidia</taxon>
        <taxon>Bacteroidales</taxon>
        <taxon>Prevotellaceae</taxon>
        <taxon>Prevotella</taxon>
    </lineage>
</organism>
<sequence length="60" mass="7048">MRKGAFLNLYDEDKLYDIIYYLLKNMLFTSVGVIIQKEDNIFVNGQKNMILMNQGQILSE</sequence>
<reference evidence="1 2" key="1">
    <citation type="submission" date="2017-11" db="EMBL/GenBank/DDBJ databases">
        <title>Genome sequencing of Prevotella intermedia KCOM 1949.</title>
        <authorList>
            <person name="Kook J.-K."/>
            <person name="Park S.-N."/>
            <person name="Lim Y.K."/>
        </authorList>
    </citation>
    <scope>NUCLEOTIDE SEQUENCE [LARGE SCALE GENOMIC DNA]</scope>
    <source>
        <strain evidence="1 2">KCOM 1949</strain>
    </source>
</reference>
<gene>
    <name evidence="1" type="ORF">CTM46_02250</name>
</gene>
<dbReference type="EMBL" id="CP024727">
    <property type="protein sequence ID" value="ATV30382.1"/>
    <property type="molecule type" value="Genomic_DNA"/>
</dbReference>